<dbReference type="InterPro" id="IPR051469">
    <property type="entry name" value="FliN/MopA/SpaO"/>
</dbReference>
<name>A0ABV7C6L4_9VIBR</name>
<proteinExistence type="predicted"/>
<feature type="domain" description="CheC-like protein" evidence="2">
    <location>
        <begin position="9"/>
        <end position="44"/>
    </location>
</feature>
<dbReference type="SUPFAM" id="SSF103039">
    <property type="entry name" value="CheC-like"/>
    <property type="match status" value="1"/>
</dbReference>
<evidence type="ECO:0000313" key="3">
    <source>
        <dbReference type="EMBL" id="MFC3022279.1"/>
    </source>
</evidence>
<evidence type="ECO:0000313" key="4">
    <source>
        <dbReference type="Proteomes" id="UP001595384"/>
    </source>
</evidence>
<dbReference type="Proteomes" id="UP001595384">
    <property type="component" value="Unassembled WGS sequence"/>
</dbReference>
<accession>A0ABV7C6L4</accession>
<dbReference type="CDD" id="cd17910">
    <property type="entry name" value="CheC_ClassII"/>
    <property type="match status" value="1"/>
</dbReference>
<protein>
    <submittedName>
        <fullName evidence="3">Chemotaxis protein CheC</fullName>
    </submittedName>
</protein>
<keyword evidence="4" id="KW-1185">Reference proteome</keyword>
<dbReference type="InterPro" id="IPR028976">
    <property type="entry name" value="CheC-like_sf"/>
</dbReference>
<keyword evidence="1" id="KW-0145">Chemotaxis</keyword>
<evidence type="ECO:0000256" key="1">
    <source>
        <dbReference type="ARBA" id="ARBA00022500"/>
    </source>
</evidence>
<evidence type="ECO:0000259" key="2">
    <source>
        <dbReference type="Pfam" id="PF04509"/>
    </source>
</evidence>
<comment type="caution">
    <text evidence="3">The sequence shown here is derived from an EMBL/GenBank/DDBJ whole genome shotgun (WGS) entry which is preliminary data.</text>
</comment>
<sequence>MSKELSADHTDTLKELLNISMGQAAAKLARLLNLHVTLTVPDIKFVDKAELDKIEGMEELYHFTRQSFYGGMSGELVTLLSKKGGRAIAAEMNQLDSQQAENMSNILIDDCLLDISNILSGASLKGLCQQIDLNLKIQPPSIFKPSEQQHRLSEWKTPILMEVDFIIEVAEFQTKTIILFADNGLDQVLVQLDELL</sequence>
<dbReference type="EMBL" id="JBHRSE010000002">
    <property type="protein sequence ID" value="MFC3022279.1"/>
    <property type="molecule type" value="Genomic_DNA"/>
</dbReference>
<dbReference type="InterPro" id="IPR007597">
    <property type="entry name" value="CheC"/>
</dbReference>
<dbReference type="PANTHER" id="PTHR43484">
    <property type="match status" value="1"/>
</dbReference>
<dbReference type="RefSeq" id="WP_123014390.1">
    <property type="nucleotide sequence ID" value="NZ_AP024912.1"/>
</dbReference>
<dbReference type="PANTHER" id="PTHR43484:SF1">
    <property type="entry name" value="FLAGELLAR MOTOR SWITCH PROTEIN FLIN"/>
    <property type="match status" value="1"/>
</dbReference>
<gene>
    <name evidence="3" type="ORF">ACFODT_00225</name>
</gene>
<dbReference type="Gene3D" id="3.40.1550.10">
    <property type="entry name" value="CheC-like"/>
    <property type="match status" value="1"/>
</dbReference>
<organism evidence="3 4">
    <name type="scientific">Vibrio zhugei</name>
    <dbReference type="NCBI Taxonomy" id="2479546"/>
    <lineage>
        <taxon>Bacteria</taxon>
        <taxon>Pseudomonadati</taxon>
        <taxon>Pseudomonadota</taxon>
        <taxon>Gammaproteobacteria</taxon>
        <taxon>Vibrionales</taxon>
        <taxon>Vibrionaceae</taxon>
        <taxon>Vibrio</taxon>
    </lineage>
</organism>
<dbReference type="Pfam" id="PF04509">
    <property type="entry name" value="CheC"/>
    <property type="match status" value="1"/>
</dbReference>
<reference evidence="4" key="1">
    <citation type="journal article" date="2019" name="Int. J. Syst. Evol. Microbiol.">
        <title>The Global Catalogue of Microorganisms (GCM) 10K type strain sequencing project: providing services to taxonomists for standard genome sequencing and annotation.</title>
        <authorList>
            <consortium name="The Broad Institute Genomics Platform"/>
            <consortium name="The Broad Institute Genome Sequencing Center for Infectious Disease"/>
            <person name="Wu L."/>
            <person name="Ma J."/>
        </authorList>
    </citation>
    <scope>NUCLEOTIDE SEQUENCE [LARGE SCALE GENOMIC DNA]</scope>
    <source>
        <strain evidence="4">KCTC 62784</strain>
    </source>
</reference>